<evidence type="ECO:0000256" key="4">
    <source>
        <dbReference type="HAMAP-Rule" id="MF_01813"/>
    </source>
</evidence>
<evidence type="ECO:0000256" key="2">
    <source>
        <dbReference type="ARBA" id="ARBA00022679"/>
    </source>
</evidence>
<dbReference type="PROSITE" id="PS01183">
    <property type="entry name" value="UBIE_1"/>
    <property type="match status" value="1"/>
</dbReference>
<dbReference type="InterPro" id="IPR023576">
    <property type="entry name" value="UbiE/COQ5_MeTrFase_CS"/>
</dbReference>
<gene>
    <name evidence="4" type="primary">menG</name>
    <name evidence="5" type="ORF">GCM10022288_00900</name>
</gene>
<dbReference type="PROSITE" id="PS51608">
    <property type="entry name" value="SAM_MT_UBIE"/>
    <property type="match status" value="1"/>
</dbReference>
<dbReference type="GO" id="GO:0032259">
    <property type="term" value="P:methylation"/>
    <property type="evidence" value="ECO:0007669"/>
    <property type="project" value="UniProtKB-KW"/>
</dbReference>
<dbReference type="Pfam" id="PF01209">
    <property type="entry name" value="Ubie_methyltran"/>
    <property type="match status" value="1"/>
</dbReference>
<dbReference type="RefSeq" id="WP_344772657.1">
    <property type="nucleotide sequence ID" value="NZ_BAABBX010000001.1"/>
</dbReference>
<dbReference type="PANTHER" id="PTHR43591">
    <property type="entry name" value="METHYLTRANSFERASE"/>
    <property type="match status" value="1"/>
</dbReference>
<keyword evidence="2 4" id="KW-0808">Transferase</keyword>
<dbReference type="GO" id="GO:0008168">
    <property type="term" value="F:methyltransferase activity"/>
    <property type="evidence" value="ECO:0007669"/>
    <property type="project" value="UniProtKB-KW"/>
</dbReference>
<dbReference type="EC" id="2.1.1.163" evidence="4"/>
<dbReference type="HAMAP" id="MF_01813">
    <property type="entry name" value="MenG_UbiE_methyltr"/>
    <property type="match status" value="1"/>
</dbReference>
<feature type="binding site" evidence="4">
    <location>
        <position position="80"/>
    </location>
    <ligand>
        <name>S-adenosyl-L-methionine</name>
        <dbReference type="ChEBI" id="CHEBI:59789"/>
    </ligand>
</feature>
<comment type="catalytic activity">
    <reaction evidence="4">
        <text>a 2-demethylmenaquinol + S-adenosyl-L-methionine = a menaquinol + S-adenosyl-L-homocysteine + H(+)</text>
        <dbReference type="Rhea" id="RHEA:42640"/>
        <dbReference type="Rhea" id="RHEA-COMP:9539"/>
        <dbReference type="Rhea" id="RHEA-COMP:9563"/>
        <dbReference type="ChEBI" id="CHEBI:15378"/>
        <dbReference type="ChEBI" id="CHEBI:18151"/>
        <dbReference type="ChEBI" id="CHEBI:55437"/>
        <dbReference type="ChEBI" id="CHEBI:57856"/>
        <dbReference type="ChEBI" id="CHEBI:59789"/>
        <dbReference type="EC" id="2.1.1.163"/>
    </reaction>
</comment>
<comment type="similarity">
    <text evidence="4">Belongs to the class I-like SAM-binding methyltransferase superfamily. MenG/UbiE family.</text>
</comment>
<dbReference type="Gene3D" id="3.40.50.150">
    <property type="entry name" value="Vaccinia Virus protein VP39"/>
    <property type="match status" value="1"/>
</dbReference>
<dbReference type="NCBIfam" id="TIGR01934">
    <property type="entry name" value="MenG_MenH_UbiE"/>
    <property type="match status" value="1"/>
</dbReference>
<evidence type="ECO:0000256" key="1">
    <source>
        <dbReference type="ARBA" id="ARBA00022603"/>
    </source>
</evidence>
<keyword evidence="4" id="KW-0474">Menaquinone biosynthesis</keyword>
<dbReference type="InterPro" id="IPR004033">
    <property type="entry name" value="UbiE/COQ5_MeTrFase"/>
</dbReference>
<dbReference type="PROSITE" id="PS01184">
    <property type="entry name" value="UBIE_2"/>
    <property type="match status" value="1"/>
</dbReference>
<sequence>MNKADLTKRPHEVASMFDEVSTHYDRMNTVLSAGSDHLWRIATTRAIDPRPGELVLDVAAGTGTSSAAIAARGAHVVAADFSAGMIEVGRARQASNPRVEFVQADATELPFGDDEFDAVTISFGLRNIVQPKKALAEFFRVTKPGGRLVICEFSTPPAAAVRAAYYGYLRLGMPLVARLASSNAPAYEYLMDSIRAWPSQPTLAGWLREAGYERVAYRNLTAGIVALHRGFVPLGKQGPLATAADAGKTS</sequence>
<keyword evidence="6" id="KW-1185">Reference proteome</keyword>
<accession>A0ABP8AEY2</accession>
<comment type="caution">
    <text evidence="5">The sequence shown here is derived from an EMBL/GenBank/DDBJ whole genome shotgun (WGS) entry which is preliminary data.</text>
</comment>
<proteinExistence type="inferred from homology"/>
<organism evidence="5 6">
    <name type="scientific">Gryllotalpicola kribbensis</name>
    <dbReference type="NCBI Taxonomy" id="993084"/>
    <lineage>
        <taxon>Bacteria</taxon>
        <taxon>Bacillati</taxon>
        <taxon>Actinomycetota</taxon>
        <taxon>Actinomycetes</taxon>
        <taxon>Micrococcales</taxon>
        <taxon>Microbacteriaceae</taxon>
        <taxon>Gryllotalpicola</taxon>
    </lineage>
</organism>
<feature type="binding site" evidence="4">
    <location>
        <position position="122"/>
    </location>
    <ligand>
        <name>S-adenosyl-L-methionine</name>
        <dbReference type="ChEBI" id="CHEBI:59789"/>
    </ligand>
</feature>
<dbReference type="SUPFAM" id="SSF53335">
    <property type="entry name" value="S-adenosyl-L-methionine-dependent methyltransferases"/>
    <property type="match status" value="1"/>
</dbReference>
<dbReference type="CDD" id="cd02440">
    <property type="entry name" value="AdoMet_MTases"/>
    <property type="match status" value="1"/>
</dbReference>
<comment type="function">
    <text evidence="4">Methyltransferase required for the conversion of demethylmenaquinol (DMKH2) to menaquinol (MKH2).</text>
</comment>
<dbReference type="InterPro" id="IPR029063">
    <property type="entry name" value="SAM-dependent_MTases_sf"/>
</dbReference>
<evidence type="ECO:0000313" key="6">
    <source>
        <dbReference type="Proteomes" id="UP001500213"/>
    </source>
</evidence>
<feature type="binding site" evidence="4">
    <location>
        <begin position="105"/>
        <end position="106"/>
    </location>
    <ligand>
        <name>S-adenosyl-L-methionine</name>
        <dbReference type="ChEBI" id="CHEBI:59789"/>
    </ligand>
</feature>
<reference evidence="6" key="1">
    <citation type="journal article" date="2019" name="Int. J. Syst. Evol. Microbiol.">
        <title>The Global Catalogue of Microorganisms (GCM) 10K type strain sequencing project: providing services to taxonomists for standard genome sequencing and annotation.</title>
        <authorList>
            <consortium name="The Broad Institute Genomics Platform"/>
            <consortium name="The Broad Institute Genome Sequencing Center for Infectious Disease"/>
            <person name="Wu L."/>
            <person name="Ma J."/>
        </authorList>
    </citation>
    <scope>NUCLEOTIDE SEQUENCE [LARGE SCALE GENOMIC DNA]</scope>
    <source>
        <strain evidence="6">JCM 17593</strain>
    </source>
</reference>
<feature type="binding site" evidence="4">
    <location>
        <position position="62"/>
    </location>
    <ligand>
        <name>S-adenosyl-L-methionine</name>
        <dbReference type="ChEBI" id="CHEBI:59789"/>
    </ligand>
</feature>
<protein>
    <recommendedName>
        <fullName evidence="4">Demethylmenaquinone methyltransferase</fullName>
        <ecNumber evidence="4">2.1.1.163</ecNumber>
    </recommendedName>
</protein>
<keyword evidence="1 4" id="KW-0489">Methyltransferase</keyword>
<name>A0ABP8AEY2_9MICO</name>
<evidence type="ECO:0000313" key="5">
    <source>
        <dbReference type="EMBL" id="GAA4182682.1"/>
    </source>
</evidence>
<keyword evidence="3 4" id="KW-0949">S-adenosyl-L-methionine</keyword>
<comment type="pathway">
    <text evidence="4">Quinol/quinone metabolism; menaquinone biosynthesis; menaquinol from 1,4-dihydroxy-2-naphthoate: step 2/2.</text>
</comment>
<evidence type="ECO:0000256" key="3">
    <source>
        <dbReference type="ARBA" id="ARBA00022691"/>
    </source>
</evidence>
<dbReference type="PANTHER" id="PTHR43591:SF24">
    <property type="entry name" value="2-METHOXY-6-POLYPRENYL-1,4-BENZOQUINOL METHYLASE, MITOCHONDRIAL"/>
    <property type="match status" value="1"/>
</dbReference>
<dbReference type="Proteomes" id="UP001500213">
    <property type="component" value="Unassembled WGS sequence"/>
</dbReference>
<dbReference type="EMBL" id="BAABBX010000001">
    <property type="protein sequence ID" value="GAA4182682.1"/>
    <property type="molecule type" value="Genomic_DNA"/>
</dbReference>